<sequence>MAGVQGWVIFDSSLQMASVNITEGACGSLNFSLHEFPVMYGHFLMPCRETNIGARVYTFGVSQPTDSVNVSSLFAQMPSLDDVSLVVAACNGVMACSVVRQDKMVKTWQARFFERVAGDVLIRQNMGETSARVLSSLVSIQGSASITSINVSFIQSSASDCADLLNQMDQSTLSPVGNLNVGSQDQPVKSRYDVTNFNTAVRFALLKFNGKYTCAMIRTMEGKKVSARVDMKGARGYFSFSQRSPFDVTEIWVNLTNLESQGGPYHVHQFPLPQMMSTGEGLCSNDNVGGHWNPFNMNTSDPAYPKGPGATHDMYEVGDLSSKHGLLTGANDFEASFTDYNLPLFGRNSIVGRSMVIHYPNGSRFVCATIGYPGEVVVGKSVFKSPVVGTILFAQLKANPYSDVSLFLDLSYGDRANSTTMGHNWHIHEYPVSSETDNDPERCKSTGGHWNPFNVDTGGNYSINCRPDNPFACEIGDLAGKHKTLSLRSAVGGVESKYFFTDTASWVSGMNSAIGRSVVIHAANRAGPRIACANITDARLPSARTGPWVGVGTSSGQVQFLQRSPQGPMFINISLTSLAFRAGGYHVHMLPIKNGGDPCSDENVMGHYNPLSVNTAMSPSPGTGSVDQYEIGDISGKFGLLTGLDEKHTLYMDSNLPLSGPNSIVGRSLVIHYTNGSRMQCANISADNNGDGQLLSARATFNDSVNGSLTLTQWTFPDGSYSNVILEVDVRSPLHPELMGASWDIHDGRADEADGQCNGVGGRFDPFAMPAESSSCSSDHPLNCEVGDMTAKHGLVSLAKRELFTDSTLQLAGDFTVVYRSVVLKNQSRNLACADIMPLSPSVQLVFPNVASFSRFDFRSRVSSVLSVGVWRVTILPGELSAVARGKCQQVTILVSGEVSEDRLNALKNDPRMGPFQQSDKCSQKTQNSGQQLFHGRLPVIMTIATAHFLLLWIPL</sequence>
<dbReference type="InterPro" id="IPR036423">
    <property type="entry name" value="SOD-like_Cu/Zn_dom_sf"/>
</dbReference>
<protein>
    <recommendedName>
        <fullName evidence="1">Superoxide dismutase copper/zinc binding domain-containing protein</fullName>
    </recommendedName>
</protein>
<dbReference type="AlphaFoldDB" id="A0A8T2NYG2"/>
<dbReference type="InterPro" id="IPR053257">
    <property type="entry name" value="Cu-only_SOD"/>
</dbReference>
<proteinExistence type="predicted"/>
<feature type="domain" description="Superoxide dismutase copper/zinc binding" evidence="1">
    <location>
        <begin position="235"/>
        <end position="359"/>
    </location>
</feature>
<feature type="domain" description="Superoxide dismutase copper/zinc binding" evidence="1">
    <location>
        <begin position="417"/>
        <end position="535"/>
    </location>
</feature>
<dbReference type="InterPro" id="IPR001424">
    <property type="entry name" value="SOD_Cu_Zn_dom"/>
</dbReference>
<comment type="caution">
    <text evidence="2">The sequence shown here is derived from an EMBL/GenBank/DDBJ whole genome shotgun (WGS) entry which is preliminary data.</text>
</comment>
<dbReference type="PANTHER" id="PTHR20910">
    <property type="entry name" value="AGAP001623-PA"/>
    <property type="match status" value="1"/>
</dbReference>
<dbReference type="EMBL" id="JAFBMS010000016">
    <property type="protein sequence ID" value="KAG9346113.1"/>
    <property type="molecule type" value="Genomic_DNA"/>
</dbReference>
<dbReference type="GO" id="GO:0046872">
    <property type="term" value="F:metal ion binding"/>
    <property type="evidence" value="ECO:0007669"/>
    <property type="project" value="InterPro"/>
</dbReference>
<gene>
    <name evidence="2" type="ORF">JZ751_007931</name>
</gene>
<keyword evidence="3" id="KW-1185">Reference proteome</keyword>
<feature type="domain" description="Superoxide dismutase copper/zinc binding" evidence="1">
    <location>
        <begin position="555"/>
        <end position="675"/>
    </location>
</feature>
<reference evidence="2" key="1">
    <citation type="thesis" date="2021" institute="BYU ScholarsArchive" country="Provo, UT, USA">
        <title>Applications of and Algorithms for Genome Assembly and Genomic Analyses with an Emphasis on Marine Teleosts.</title>
        <authorList>
            <person name="Pickett B.D."/>
        </authorList>
    </citation>
    <scope>NUCLEOTIDE SEQUENCE</scope>
    <source>
        <strain evidence="2">HI-2016</strain>
    </source>
</reference>
<evidence type="ECO:0000313" key="2">
    <source>
        <dbReference type="EMBL" id="KAG9346113.1"/>
    </source>
</evidence>
<dbReference type="Gene3D" id="2.60.40.200">
    <property type="entry name" value="Superoxide dismutase, copper/zinc binding domain"/>
    <property type="match status" value="4"/>
</dbReference>
<dbReference type="PANTHER" id="PTHR20910:SF1">
    <property type="entry name" value="SUPEROXIDE DISMUTASE COPPER_ZINC BINDING DOMAIN-CONTAINING PROTEIN"/>
    <property type="match status" value="1"/>
</dbReference>
<dbReference type="OrthoDB" id="159229at2759"/>
<name>A0A8T2NYG2_9TELE</name>
<dbReference type="SUPFAM" id="SSF49329">
    <property type="entry name" value="Cu,Zn superoxide dismutase-like"/>
    <property type="match status" value="4"/>
</dbReference>
<dbReference type="Pfam" id="PF00080">
    <property type="entry name" value="Sod_Cu"/>
    <property type="match status" value="3"/>
</dbReference>
<evidence type="ECO:0000259" key="1">
    <source>
        <dbReference type="Pfam" id="PF00080"/>
    </source>
</evidence>
<organism evidence="2 3">
    <name type="scientific">Albula glossodonta</name>
    <name type="common">roundjaw bonefish</name>
    <dbReference type="NCBI Taxonomy" id="121402"/>
    <lineage>
        <taxon>Eukaryota</taxon>
        <taxon>Metazoa</taxon>
        <taxon>Chordata</taxon>
        <taxon>Craniata</taxon>
        <taxon>Vertebrata</taxon>
        <taxon>Euteleostomi</taxon>
        <taxon>Actinopterygii</taxon>
        <taxon>Neopterygii</taxon>
        <taxon>Teleostei</taxon>
        <taxon>Albuliformes</taxon>
        <taxon>Albulidae</taxon>
        <taxon>Albula</taxon>
    </lineage>
</organism>
<dbReference type="GO" id="GO:0006801">
    <property type="term" value="P:superoxide metabolic process"/>
    <property type="evidence" value="ECO:0007669"/>
    <property type="project" value="InterPro"/>
</dbReference>
<evidence type="ECO:0000313" key="3">
    <source>
        <dbReference type="Proteomes" id="UP000824540"/>
    </source>
</evidence>
<dbReference type="Proteomes" id="UP000824540">
    <property type="component" value="Unassembled WGS sequence"/>
</dbReference>
<accession>A0A8T2NYG2</accession>